<keyword evidence="5" id="KW-0808">Transferase</keyword>
<protein>
    <recommendedName>
        <fullName evidence="2">acetylglutamate kinase</fullName>
        <ecNumber evidence="2">2.7.2.8</ecNumber>
    </recommendedName>
</protein>
<evidence type="ECO:0000259" key="9">
    <source>
        <dbReference type="Pfam" id="PF00696"/>
    </source>
</evidence>
<dbReference type="NCBIfam" id="TIGR00761">
    <property type="entry name" value="argB"/>
    <property type="match status" value="1"/>
</dbReference>
<dbReference type="AlphaFoldDB" id="A0A381W5S5"/>
<dbReference type="InterPro" id="IPR001057">
    <property type="entry name" value="Glu/AcGlu_kinase"/>
</dbReference>
<evidence type="ECO:0000256" key="7">
    <source>
        <dbReference type="ARBA" id="ARBA00022777"/>
    </source>
</evidence>
<keyword evidence="4" id="KW-0028">Amino-acid biosynthesis</keyword>
<dbReference type="GO" id="GO:0005737">
    <property type="term" value="C:cytoplasm"/>
    <property type="evidence" value="ECO:0007669"/>
    <property type="project" value="InterPro"/>
</dbReference>
<evidence type="ECO:0000256" key="1">
    <source>
        <dbReference type="ARBA" id="ARBA00004828"/>
    </source>
</evidence>
<dbReference type="InterPro" id="IPR001048">
    <property type="entry name" value="Asp/Glu/Uridylate_kinase"/>
</dbReference>
<dbReference type="FunFam" id="3.40.1160.10:FF:000004">
    <property type="entry name" value="Acetylglutamate kinase"/>
    <property type="match status" value="1"/>
</dbReference>
<dbReference type="InterPro" id="IPR004662">
    <property type="entry name" value="AcgluKinase_fam"/>
</dbReference>
<dbReference type="GO" id="GO:0005524">
    <property type="term" value="F:ATP binding"/>
    <property type="evidence" value="ECO:0007669"/>
    <property type="project" value="UniProtKB-KW"/>
</dbReference>
<sequence length="297" mass="33204">MSIPDQKVLSRERLLKKLWPDGKKFHVQADSYISKYQNKIIVIKYGGYALTKSHLVKSFAKNITLLNKIGIKIVVVHGGGPQIEKELRKRKIQDKEYQGLRITTKRILLIVKDILARKLNKMILSKINKFGGKVKSINGINIKIIEAKFILGGKLGFVGEPTKLNKPYINKLLSRGIVPIISPIGYDNKNNSYNINADTAAGFIAENLKAQRLLLLTDVVGVLDKNRKLIPELNHKKAFEYMRKGTIKGGMIPKIKACFSTLRKGAKGVALIDGRKPDAVLMELLTKKGAGTLIKRK</sequence>
<dbReference type="InterPro" id="IPR037528">
    <property type="entry name" value="ArgB"/>
</dbReference>
<dbReference type="GO" id="GO:0006526">
    <property type="term" value="P:L-arginine biosynthetic process"/>
    <property type="evidence" value="ECO:0007669"/>
    <property type="project" value="UniProtKB-KW"/>
</dbReference>
<evidence type="ECO:0000256" key="3">
    <source>
        <dbReference type="ARBA" id="ARBA00022571"/>
    </source>
</evidence>
<keyword evidence="8" id="KW-0067">ATP-binding</keyword>
<dbReference type="Gene3D" id="3.40.1160.10">
    <property type="entry name" value="Acetylglutamate kinase-like"/>
    <property type="match status" value="1"/>
</dbReference>
<evidence type="ECO:0000256" key="5">
    <source>
        <dbReference type="ARBA" id="ARBA00022679"/>
    </source>
</evidence>
<keyword evidence="7" id="KW-0418">Kinase</keyword>
<keyword evidence="3" id="KW-0055">Arginine biosynthesis</keyword>
<dbReference type="EC" id="2.7.2.8" evidence="2"/>
<dbReference type="GO" id="GO:0003991">
    <property type="term" value="F:acetylglutamate kinase activity"/>
    <property type="evidence" value="ECO:0007669"/>
    <property type="project" value="UniProtKB-EC"/>
</dbReference>
<gene>
    <name evidence="10" type="ORF">METZ01_LOCUS100152</name>
</gene>
<name>A0A381W5S5_9ZZZZ</name>
<dbReference type="EMBL" id="UINC01010651">
    <property type="protein sequence ID" value="SVA47298.1"/>
    <property type="molecule type" value="Genomic_DNA"/>
</dbReference>
<feature type="domain" description="Aspartate/glutamate/uridylate kinase" evidence="9">
    <location>
        <begin position="39"/>
        <end position="267"/>
    </location>
</feature>
<dbReference type="PIRSF" id="PIRSF000728">
    <property type="entry name" value="NAGK"/>
    <property type="match status" value="1"/>
</dbReference>
<accession>A0A381W5S5</accession>
<evidence type="ECO:0000256" key="8">
    <source>
        <dbReference type="ARBA" id="ARBA00022840"/>
    </source>
</evidence>
<evidence type="ECO:0000256" key="4">
    <source>
        <dbReference type="ARBA" id="ARBA00022605"/>
    </source>
</evidence>
<comment type="pathway">
    <text evidence="1">Amino-acid biosynthesis; L-arginine biosynthesis; N(2)-acetyl-L-ornithine from L-glutamate: step 2/4.</text>
</comment>
<evidence type="ECO:0000256" key="2">
    <source>
        <dbReference type="ARBA" id="ARBA00013065"/>
    </source>
</evidence>
<dbReference type="PANTHER" id="PTHR23342">
    <property type="entry name" value="N-ACETYLGLUTAMATE SYNTHASE"/>
    <property type="match status" value="1"/>
</dbReference>
<dbReference type="Pfam" id="PF00696">
    <property type="entry name" value="AA_kinase"/>
    <property type="match status" value="1"/>
</dbReference>
<dbReference type="PANTHER" id="PTHR23342:SF0">
    <property type="entry name" value="N-ACETYLGLUTAMATE SYNTHASE, MITOCHONDRIAL"/>
    <property type="match status" value="1"/>
</dbReference>
<evidence type="ECO:0000256" key="6">
    <source>
        <dbReference type="ARBA" id="ARBA00022741"/>
    </source>
</evidence>
<reference evidence="10" key="1">
    <citation type="submission" date="2018-05" db="EMBL/GenBank/DDBJ databases">
        <authorList>
            <person name="Lanie J.A."/>
            <person name="Ng W.-L."/>
            <person name="Kazmierczak K.M."/>
            <person name="Andrzejewski T.M."/>
            <person name="Davidsen T.M."/>
            <person name="Wayne K.J."/>
            <person name="Tettelin H."/>
            <person name="Glass J.I."/>
            <person name="Rusch D."/>
            <person name="Podicherti R."/>
            <person name="Tsui H.-C.T."/>
            <person name="Winkler M.E."/>
        </authorList>
    </citation>
    <scope>NUCLEOTIDE SEQUENCE</scope>
</reference>
<dbReference type="InterPro" id="IPR036393">
    <property type="entry name" value="AceGlu_kinase-like_sf"/>
</dbReference>
<dbReference type="PRINTS" id="PR00474">
    <property type="entry name" value="GLU5KINASE"/>
</dbReference>
<organism evidence="10">
    <name type="scientific">marine metagenome</name>
    <dbReference type="NCBI Taxonomy" id="408172"/>
    <lineage>
        <taxon>unclassified sequences</taxon>
        <taxon>metagenomes</taxon>
        <taxon>ecological metagenomes</taxon>
    </lineage>
</organism>
<evidence type="ECO:0000313" key="10">
    <source>
        <dbReference type="EMBL" id="SVA47298.1"/>
    </source>
</evidence>
<proteinExistence type="inferred from homology"/>
<dbReference type="SUPFAM" id="SSF53633">
    <property type="entry name" value="Carbamate kinase-like"/>
    <property type="match status" value="1"/>
</dbReference>
<keyword evidence="6" id="KW-0547">Nucleotide-binding</keyword>
<dbReference type="HAMAP" id="MF_00082">
    <property type="entry name" value="ArgB"/>
    <property type="match status" value="1"/>
</dbReference>